<keyword evidence="4" id="KW-0378">Hydrolase</keyword>
<dbReference type="CDD" id="cd04278">
    <property type="entry name" value="ZnMc_MMP"/>
    <property type="match status" value="1"/>
</dbReference>
<dbReference type="PRINTS" id="PR00138">
    <property type="entry name" value="MATRIXIN"/>
</dbReference>
<dbReference type="SUPFAM" id="SSF55486">
    <property type="entry name" value="Metalloproteases ('zincins'), catalytic domain"/>
    <property type="match status" value="1"/>
</dbReference>
<feature type="binding site" evidence="8">
    <location>
        <position position="181"/>
    </location>
    <ligand>
        <name>Ca(2+)</name>
        <dbReference type="ChEBI" id="CHEBI:29108"/>
        <label>3</label>
    </ligand>
</feature>
<dbReference type="PANTHER" id="PTHR10201">
    <property type="entry name" value="MATRIX METALLOPROTEINASE"/>
    <property type="match status" value="1"/>
</dbReference>
<evidence type="ECO:0000259" key="9">
    <source>
        <dbReference type="SMART" id="SM00235"/>
    </source>
</evidence>
<dbReference type="GO" id="GO:0030574">
    <property type="term" value="P:collagen catabolic process"/>
    <property type="evidence" value="ECO:0000318"/>
    <property type="project" value="GO_Central"/>
</dbReference>
<feature type="domain" description="Peptidase metallopeptidase" evidence="9">
    <location>
        <begin position="114"/>
        <end position="267"/>
    </location>
</feature>
<keyword evidence="5 8" id="KW-0862">Zinc</keyword>
<evidence type="ECO:0000256" key="3">
    <source>
        <dbReference type="ARBA" id="ARBA00022723"/>
    </source>
</evidence>
<feature type="non-terminal residue" evidence="10">
    <location>
        <position position="1"/>
    </location>
</feature>
<keyword evidence="11" id="KW-1185">Reference proteome</keyword>
<dbReference type="EMBL" id="KI630970">
    <property type="protein sequence ID" value="EYU31381.1"/>
    <property type="molecule type" value="Genomic_DNA"/>
</dbReference>
<name>A0A022QTY9_ERYGU</name>
<evidence type="ECO:0000256" key="7">
    <source>
        <dbReference type="PIRSR" id="PIRSR621190-1"/>
    </source>
</evidence>
<keyword evidence="2" id="KW-0645">Protease</keyword>
<gene>
    <name evidence="10" type="ORF">MIMGU_mgv1a023026mg</name>
</gene>
<dbReference type="InterPro" id="IPR002477">
    <property type="entry name" value="Peptidoglycan-bd-like"/>
</dbReference>
<feature type="binding site" evidence="8">
    <location>
        <position position="176"/>
    </location>
    <ligand>
        <name>Zn(2+)</name>
        <dbReference type="ChEBI" id="CHEBI:29105"/>
        <label>1</label>
    </ligand>
</feature>
<dbReference type="Pfam" id="PF01471">
    <property type="entry name" value="PG_binding_1"/>
    <property type="match status" value="1"/>
</dbReference>
<dbReference type="Proteomes" id="UP000030748">
    <property type="component" value="Unassembled WGS sequence"/>
</dbReference>
<evidence type="ECO:0000256" key="8">
    <source>
        <dbReference type="PIRSR" id="PIRSR621190-2"/>
    </source>
</evidence>
<evidence type="ECO:0000256" key="2">
    <source>
        <dbReference type="ARBA" id="ARBA00022670"/>
    </source>
</evidence>
<dbReference type="SMART" id="SM00235">
    <property type="entry name" value="ZnMc"/>
    <property type="match status" value="1"/>
</dbReference>
<feature type="binding site" evidence="8">
    <location>
        <position position="204"/>
    </location>
    <ligand>
        <name>Ca(2+)</name>
        <dbReference type="ChEBI" id="CHEBI:29108"/>
        <label>3</label>
    </ligand>
</feature>
<evidence type="ECO:0000256" key="6">
    <source>
        <dbReference type="ARBA" id="ARBA00023049"/>
    </source>
</evidence>
<feature type="binding site" evidence="8">
    <location>
        <position position="199"/>
    </location>
    <ligand>
        <name>Zn(2+)</name>
        <dbReference type="ChEBI" id="CHEBI:29105"/>
        <label>1</label>
    </ligand>
</feature>
<feature type="binding site" evidence="8">
    <location>
        <position position="182"/>
    </location>
    <ligand>
        <name>Ca(2+)</name>
        <dbReference type="ChEBI" id="CHEBI:29108"/>
        <label>3</label>
    </ligand>
</feature>
<dbReference type="PANTHER" id="PTHR10201:SF213">
    <property type="entry name" value="METALLOENDOPROTEINASE 2-MMP-LIKE"/>
    <property type="match status" value="1"/>
</dbReference>
<feature type="binding site" evidence="8">
    <location>
        <position position="201"/>
    </location>
    <ligand>
        <name>Ca(2+)</name>
        <dbReference type="ChEBI" id="CHEBI:29108"/>
        <label>3</label>
    </ligand>
</feature>
<dbReference type="InterPro" id="IPR036365">
    <property type="entry name" value="PGBD-like_sf"/>
</dbReference>
<feature type="binding site" evidence="8">
    <location>
        <position position="164"/>
    </location>
    <ligand>
        <name>Ca(2+)</name>
        <dbReference type="ChEBI" id="CHEBI:29108"/>
        <label>2</label>
    </ligand>
</feature>
<feature type="binding site" evidence="8">
    <location>
        <position position="223"/>
    </location>
    <ligand>
        <name>Zn(2+)</name>
        <dbReference type="ChEBI" id="CHEBI:29105"/>
        <label>2</label>
        <note>catalytic</note>
    </ligand>
</feature>
<keyword evidence="6" id="KW-0482">Metalloprotease</keyword>
<dbReference type="InterPro" id="IPR006026">
    <property type="entry name" value="Peptidase_Metallo"/>
</dbReference>
<sequence length="267" mass="29431">SSPLSSINDLIGARKGHKAKSVLELKKHLSNIGYMKHNNNEAKEKTDLFDDDLELAIKKYQVFFHLDVTGILDAKTVKNLLLPRCGVADFVNLNASQFKNKIPTLASHYTFFPGEPKWPKTNLTYSFPPGTRADALQAIKDATQMWASVSNFKFTYIADYDHADIKISFQVWEHGDGTPFDGRGGALAHSSGPYDSLLHFDGDELWADGVVPGKYDLQTIGLHELGHKLGLGHTNDGGAIMYPTIGSGFRKGLGKDDIDGIKALYHL</sequence>
<dbReference type="GO" id="GO:0030198">
    <property type="term" value="P:extracellular matrix organization"/>
    <property type="evidence" value="ECO:0000318"/>
    <property type="project" value="GO_Central"/>
</dbReference>
<evidence type="ECO:0000313" key="11">
    <source>
        <dbReference type="Proteomes" id="UP000030748"/>
    </source>
</evidence>
<dbReference type="eggNOG" id="KOG1565">
    <property type="taxonomic scope" value="Eukaryota"/>
</dbReference>
<evidence type="ECO:0000256" key="4">
    <source>
        <dbReference type="ARBA" id="ARBA00022801"/>
    </source>
</evidence>
<reference evidence="10 11" key="1">
    <citation type="journal article" date="2013" name="Proc. Natl. Acad. Sci. U.S.A.">
        <title>Fine-scale variation in meiotic recombination in Mimulus inferred from population shotgun sequencing.</title>
        <authorList>
            <person name="Hellsten U."/>
            <person name="Wright K.M."/>
            <person name="Jenkins J."/>
            <person name="Shu S."/>
            <person name="Yuan Y."/>
            <person name="Wessler S.R."/>
            <person name="Schmutz J."/>
            <person name="Willis J.H."/>
            <person name="Rokhsar D.S."/>
        </authorList>
    </citation>
    <scope>NUCLEOTIDE SEQUENCE [LARGE SCALE GENOMIC DNA]</scope>
    <source>
        <strain evidence="11">cv. DUN x IM62</strain>
    </source>
</reference>
<dbReference type="Gene3D" id="3.40.390.10">
    <property type="entry name" value="Collagenase (Catalytic Domain)"/>
    <property type="match status" value="1"/>
</dbReference>
<dbReference type="GO" id="GO:0006508">
    <property type="term" value="P:proteolysis"/>
    <property type="evidence" value="ECO:0007669"/>
    <property type="project" value="UniProtKB-KW"/>
</dbReference>
<dbReference type="Pfam" id="PF00413">
    <property type="entry name" value="Peptidase_M10"/>
    <property type="match status" value="1"/>
</dbReference>
<dbReference type="AlphaFoldDB" id="A0A022QTY9"/>
<accession>A0A022QTY9</accession>
<evidence type="ECO:0000313" key="10">
    <source>
        <dbReference type="EMBL" id="EYU31381.1"/>
    </source>
</evidence>
<keyword evidence="3 8" id="KW-0479">Metal-binding</keyword>
<comment type="similarity">
    <text evidence="1">Belongs to the peptidase M10A family. Matrix metalloproteinases (MMPs) subfamily.</text>
</comment>
<keyword evidence="8" id="KW-0106">Calcium</keyword>
<dbReference type="STRING" id="4155.A0A022QTY9"/>
<evidence type="ECO:0000256" key="1">
    <source>
        <dbReference type="ARBA" id="ARBA00009614"/>
    </source>
</evidence>
<evidence type="ECO:0000256" key="5">
    <source>
        <dbReference type="ARBA" id="ARBA00022833"/>
    </source>
</evidence>
<dbReference type="GO" id="GO:0004222">
    <property type="term" value="F:metalloendopeptidase activity"/>
    <property type="evidence" value="ECO:0000318"/>
    <property type="project" value="GO_Central"/>
</dbReference>
<feature type="binding site" evidence="8">
    <location>
        <position position="204"/>
    </location>
    <ligand>
        <name>Ca(2+)</name>
        <dbReference type="ChEBI" id="CHEBI:29108"/>
        <label>1</label>
    </ligand>
</feature>
<feature type="binding site" evidence="8">
    <location>
        <position position="241"/>
    </location>
    <ligand>
        <name>Zn(2+)</name>
        <dbReference type="ChEBI" id="CHEBI:29105"/>
        <label>2</label>
        <note>catalytic</note>
    </ligand>
</feature>
<feature type="binding site" description="in inhibited form" evidence="8">
    <location>
        <position position="85"/>
    </location>
    <ligand>
        <name>Zn(2+)</name>
        <dbReference type="ChEBI" id="CHEBI:29105"/>
        <label>2</label>
        <note>catalytic</note>
    </ligand>
</feature>
<feature type="binding site" evidence="8">
    <location>
        <position position="189"/>
    </location>
    <ligand>
        <name>Zn(2+)</name>
        <dbReference type="ChEBI" id="CHEBI:29105"/>
        <label>1</label>
    </ligand>
</feature>
<comment type="cofactor">
    <cofactor evidence="8">
        <name>Ca(2+)</name>
        <dbReference type="ChEBI" id="CHEBI:29108"/>
    </cofactor>
    <text evidence="8">Can bind about 5 Ca(2+) ions per subunit.</text>
</comment>
<dbReference type="PhylomeDB" id="A0A022QTY9"/>
<dbReference type="InterPro" id="IPR021190">
    <property type="entry name" value="Pept_M10A"/>
</dbReference>
<proteinExistence type="inferred from homology"/>
<dbReference type="InterPro" id="IPR001818">
    <property type="entry name" value="Pept_M10_metallopeptidase"/>
</dbReference>
<dbReference type="InterPro" id="IPR024079">
    <property type="entry name" value="MetalloPept_cat_dom_sf"/>
</dbReference>
<dbReference type="SUPFAM" id="SSF47090">
    <property type="entry name" value="PGBD-like"/>
    <property type="match status" value="1"/>
</dbReference>
<feature type="active site" evidence="7">
    <location>
        <position position="224"/>
    </location>
</feature>
<comment type="cofactor">
    <cofactor evidence="8">
        <name>Zn(2+)</name>
        <dbReference type="ChEBI" id="CHEBI:29105"/>
    </cofactor>
    <text evidence="8">Binds 2 Zn(2+) ions per subunit.</text>
</comment>
<dbReference type="GO" id="GO:0031012">
    <property type="term" value="C:extracellular matrix"/>
    <property type="evidence" value="ECO:0007669"/>
    <property type="project" value="InterPro"/>
</dbReference>
<organism evidence="10 11">
    <name type="scientific">Erythranthe guttata</name>
    <name type="common">Yellow monkey flower</name>
    <name type="synonym">Mimulus guttatus</name>
    <dbReference type="NCBI Taxonomy" id="4155"/>
    <lineage>
        <taxon>Eukaryota</taxon>
        <taxon>Viridiplantae</taxon>
        <taxon>Streptophyta</taxon>
        <taxon>Embryophyta</taxon>
        <taxon>Tracheophyta</taxon>
        <taxon>Spermatophyta</taxon>
        <taxon>Magnoliopsida</taxon>
        <taxon>eudicotyledons</taxon>
        <taxon>Gunneridae</taxon>
        <taxon>Pentapetalae</taxon>
        <taxon>asterids</taxon>
        <taxon>lamiids</taxon>
        <taxon>Lamiales</taxon>
        <taxon>Phrymaceae</taxon>
        <taxon>Erythranthe</taxon>
    </lineage>
</organism>
<dbReference type="GO" id="GO:0008270">
    <property type="term" value="F:zinc ion binding"/>
    <property type="evidence" value="ECO:0007669"/>
    <property type="project" value="InterPro"/>
</dbReference>
<feature type="binding site" evidence="8">
    <location>
        <position position="227"/>
    </location>
    <ligand>
        <name>Zn(2+)</name>
        <dbReference type="ChEBI" id="CHEBI:29105"/>
        <label>2</label>
        <note>catalytic</note>
    </ligand>
</feature>
<feature type="binding site" evidence="8">
    <location>
        <position position="233"/>
    </location>
    <ligand>
        <name>Zn(2+)</name>
        <dbReference type="ChEBI" id="CHEBI:29105"/>
        <label>2</label>
        <note>catalytic</note>
    </ligand>
</feature>
<protein>
    <recommendedName>
        <fullName evidence="9">Peptidase metallopeptidase domain-containing protein</fullName>
    </recommendedName>
</protein>
<feature type="binding site" evidence="8">
    <location>
        <position position="174"/>
    </location>
    <ligand>
        <name>Zn(2+)</name>
        <dbReference type="ChEBI" id="CHEBI:29105"/>
        <label>1</label>
    </ligand>
</feature>
<dbReference type="InterPro" id="IPR033739">
    <property type="entry name" value="M10A_MMP"/>
</dbReference>